<dbReference type="InterPro" id="IPR035919">
    <property type="entry name" value="EAL_sf"/>
</dbReference>
<dbReference type="RefSeq" id="WP_097277136.1">
    <property type="nucleotide sequence ID" value="NZ_OCNJ01000001.1"/>
</dbReference>
<dbReference type="Gene3D" id="3.30.450.290">
    <property type="match status" value="1"/>
</dbReference>
<dbReference type="CDD" id="cd01948">
    <property type="entry name" value="EAL"/>
    <property type="match status" value="1"/>
</dbReference>
<accession>A0A286G2R1</accession>
<dbReference type="Gene3D" id="6.10.340.10">
    <property type="match status" value="1"/>
</dbReference>
<dbReference type="Pfam" id="PF00563">
    <property type="entry name" value="EAL"/>
    <property type="match status" value="1"/>
</dbReference>
<dbReference type="PANTHER" id="PTHR33121:SF71">
    <property type="entry name" value="OXYGEN SENSOR PROTEIN DOSP"/>
    <property type="match status" value="1"/>
</dbReference>
<gene>
    <name evidence="4" type="ORF">SAMN05421508_101226</name>
</gene>
<feature type="domain" description="EAL" evidence="2">
    <location>
        <begin position="439"/>
        <end position="688"/>
    </location>
</feature>
<dbReference type="InterPro" id="IPR050706">
    <property type="entry name" value="Cyclic-di-GMP_PDE-like"/>
</dbReference>
<evidence type="ECO:0000313" key="4">
    <source>
        <dbReference type="EMBL" id="SOD89459.1"/>
    </source>
</evidence>
<dbReference type="SUPFAM" id="SSF55073">
    <property type="entry name" value="Nucleotide cyclase"/>
    <property type="match status" value="1"/>
</dbReference>
<dbReference type="Gene3D" id="3.20.20.450">
    <property type="entry name" value="EAL domain"/>
    <property type="match status" value="1"/>
</dbReference>
<dbReference type="InterPro" id="IPR043128">
    <property type="entry name" value="Rev_trsase/Diguanyl_cyclase"/>
</dbReference>
<keyword evidence="1" id="KW-1133">Transmembrane helix</keyword>
<dbReference type="SUPFAM" id="SSF141868">
    <property type="entry name" value="EAL domain-like"/>
    <property type="match status" value="1"/>
</dbReference>
<dbReference type="FunFam" id="3.30.70.270:FF:000001">
    <property type="entry name" value="Diguanylate cyclase domain protein"/>
    <property type="match status" value="1"/>
</dbReference>
<dbReference type="GO" id="GO:0071111">
    <property type="term" value="F:cyclic-guanylate-specific phosphodiesterase activity"/>
    <property type="evidence" value="ECO:0007669"/>
    <property type="project" value="InterPro"/>
</dbReference>
<dbReference type="InterPro" id="IPR000160">
    <property type="entry name" value="GGDEF_dom"/>
</dbReference>
<proteinExistence type="predicted"/>
<dbReference type="Gene3D" id="3.30.70.270">
    <property type="match status" value="1"/>
</dbReference>
<dbReference type="InterPro" id="IPR029787">
    <property type="entry name" value="Nucleotide_cyclase"/>
</dbReference>
<organism evidence="4 5">
    <name type="scientific">Caenispirillum bisanense</name>
    <dbReference type="NCBI Taxonomy" id="414052"/>
    <lineage>
        <taxon>Bacteria</taxon>
        <taxon>Pseudomonadati</taxon>
        <taxon>Pseudomonadota</taxon>
        <taxon>Alphaproteobacteria</taxon>
        <taxon>Rhodospirillales</taxon>
        <taxon>Novispirillaceae</taxon>
        <taxon>Caenispirillum</taxon>
    </lineage>
</organism>
<dbReference type="Proteomes" id="UP000219621">
    <property type="component" value="Unassembled WGS sequence"/>
</dbReference>
<protein>
    <submittedName>
        <fullName evidence="4">Diguanylate cyclase (GGDEF) domain-containing protein</fullName>
    </submittedName>
</protein>
<dbReference type="Pfam" id="PF00990">
    <property type="entry name" value="GGDEF"/>
    <property type="match status" value="1"/>
</dbReference>
<dbReference type="SMART" id="SM00052">
    <property type="entry name" value="EAL"/>
    <property type="match status" value="1"/>
</dbReference>
<feature type="domain" description="GGDEF" evidence="3">
    <location>
        <begin position="297"/>
        <end position="430"/>
    </location>
</feature>
<evidence type="ECO:0000256" key="1">
    <source>
        <dbReference type="SAM" id="Phobius"/>
    </source>
</evidence>
<dbReference type="PROSITE" id="PS50887">
    <property type="entry name" value="GGDEF"/>
    <property type="match status" value="1"/>
</dbReference>
<reference evidence="4 5" key="1">
    <citation type="submission" date="2017-09" db="EMBL/GenBank/DDBJ databases">
        <authorList>
            <person name="Ehlers B."/>
            <person name="Leendertz F.H."/>
        </authorList>
    </citation>
    <scope>NUCLEOTIDE SEQUENCE [LARGE SCALE GENOMIC DNA]</scope>
    <source>
        <strain evidence="4 5">USBA 140</strain>
    </source>
</reference>
<name>A0A286G2R1_9PROT</name>
<evidence type="ECO:0000259" key="2">
    <source>
        <dbReference type="PROSITE" id="PS50883"/>
    </source>
</evidence>
<dbReference type="AlphaFoldDB" id="A0A286G2R1"/>
<keyword evidence="1" id="KW-0472">Membrane</keyword>
<dbReference type="InterPro" id="IPR001633">
    <property type="entry name" value="EAL_dom"/>
</dbReference>
<dbReference type="CDD" id="cd01949">
    <property type="entry name" value="GGDEF"/>
    <property type="match status" value="1"/>
</dbReference>
<evidence type="ECO:0000259" key="3">
    <source>
        <dbReference type="PROSITE" id="PS50887"/>
    </source>
</evidence>
<keyword evidence="1" id="KW-0812">Transmembrane</keyword>
<dbReference type="SMART" id="SM00267">
    <property type="entry name" value="GGDEF"/>
    <property type="match status" value="1"/>
</dbReference>
<feature type="transmembrane region" description="Helical" evidence="1">
    <location>
        <begin position="186"/>
        <end position="205"/>
    </location>
</feature>
<evidence type="ECO:0000313" key="5">
    <source>
        <dbReference type="Proteomes" id="UP000219621"/>
    </source>
</evidence>
<dbReference type="PROSITE" id="PS50883">
    <property type="entry name" value="EAL"/>
    <property type="match status" value="1"/>
</dbReference>
<dbReference type="NCBIfam" id="TIGR00254">
    <property type="entry name" value="GGDEF"/>
    <property type="match status" value="1"/>
</dbReference>
<keyword evidence="5" id="KW-1185">Reference proteome</keyword>
<dbReference type="EMBL" id="OCNJ01000001">
    <property type="protein sequence ID" value="SOD89459.1"/>
    <property type="molecule type" value="Genomic_DNA"/>
</dbReference>
<dbReference type="OrthoDB" id="7251575at2"/>
<dbReference type="PANTHER" id="PTHR33121">
    <property type="entry name" value="CYCLIC DI-GMP PHOSPHODIESTERASE PDEF"/>
    <property type="match status" value="1"/>
</dbReference>
<sequence>MKSFLARTVRTLSIGQFVFLLSMAAMALAVGVVLVMSTVVERRAVGDLAQEEARQTSELIFQSLYAAMRKGWTKDEIADIVARLNESQPGTEIRVFRGTPVIAQYGDLPGEALVRDNDPLVAEAFRTREPVLRTGEHHIRYLYPVLVRDECRACHAADIGQVNGVVDISYPITDLKVSVGFVIKSVIIYFTLILSSLFLALYFKLRVFVAQPIARFVGVIDEIIEHTDLNRRVGQGTHLKEVKSLSDHFNRLLGTIQEYQDKLEEFSQRDPLTKLYNRRKFEDFLRMEVARAHRHGHRFSLIMLDLDDFKSINDTYGHPVGDLALKELACVLDRRMRRTDVVARLGGDEFAVLMPETTPEQAHIAAENLRRALTEAVIRLPVGEAHANASFGLVSYPENGATVEKLTIAMDVAMYKAKRLGKNRVATLDSGEEDAVMAVFQKGRMLQQALADDAVEAVFQPIHRAGGGLMALEVLARVRTSEGLKPAAEFIEAADELGLTREIDERVFDKGLAVLAAHADRGLKMFFNLSGRSLAAADWMHGVPAKARAAGVEPERIVFEITEREALPHFDRLVKIIDAMRVHKVGFALDDFGSGFSSFVYLKFLDVDYVKIEGSLVRHLCSDPRDRVMVRHIHSMAKEFGVATVAEFVEDAATLEALREMGIDFVQGWYIGLPEPASVDGIPTRRPASGTVRVVSGTTVG</sequence>